<name>A0A9X1HX67_9BACT</name>
<dbReference type="PIRSF" id="PIRSF004810">
    <property type="entry name" value="ChrA"/>
    <property type="match status" value="1"/>
</dbReference>
<feature type="transmembrane region" description="Helical" evidence="7">
    <location>
        <begin position="114"/>
        <end position="131"/>
    </location>
</feature>
<feature type="transmembrane region" description="Helical" evidence="7">
    <location>
        <begin position="224"/>
        <end position="243"/>
    </location>
</feature>
<feature type="transmembrane region" description="Helical" evidence="7">
    <location>
        <begin position="193"/>
        <end position="212"/>
    </location>
</feature>
<keyword evidence="6 7" id="KW-0472">Membrane</keyword>
<keyword evidence="9" id="KW-1185">Reference proteome</keyword>
<comment type="subcellular location">
    <subcellularLocation>
        <location evidence="1">Cell membrane</location>
        <topology evidence="1">Multi-pass membrane protein</topology>
    </subcellularLocation>
</comment>
<organism evidence="8 9">
    <name type="scientific">Fulvivirga sedimenti</name>
    <dbReference type="NCBI Taxonomy" id="2879465"/>
    <lineage>
        <taxon>Bacteria</taxon>
        <taxon>Pseudomonadati</taxon>
        <taxon>Bacteroidota</taxon>
        <taxon>Cytophagia</taxon>
        <taxon>Cytophagales</taxon>
        <taxon>Fulvivirgaceae</taxon>
        <taxon>Fulvivirga</taxon>
    </lineage>
</organism>
<dbReference type="InterPro" id="IPR014047">
    <property type="entry name" value="Chr_Tranpt_l_chain"/>
</dbReference>
<dbReference type="EMBL" id="JAIXNE010000005">
    <property type="protein sequence ID" value="MCA6078082.1"/>
    <property type="molecule type" value="Genomic_DNA"/>
</dbReference>
<evidence type="ECO:0000256" key="3">
    <source>
        <dbReference type="ARBA" id="ARBA00022475"/>
    </source>
</evidence>
<gene>
    <name evidence="8" type="primary">chrA</name>
    <name evidence="8" type="ORF">LDX50_24620</name>
</gene>
<keyword evidence="4 7" id="KW-0812">Transmembrane</keyword>
<comment type="caution">
    <text evidence="8">The sequence shown here is derived from an EMBL/GenBank/DDBJ whole genome shotgun (WGS) entry which is preliminary data.</text>
</comment>
<keyword evidence="3" id="KW-1003">Cell membrane</keyword>
<comment type="similarity">
    <text evidence="2">Belongs to the chromate ion transporter (CHR) (TC 2.A.51) family.</text>
</comment>
<dbReference type="Pfam" id="PF02417">
    <property type="entry name" value="Chromate_transp"/>
    <property type="match status" value="2"/>
</dbReference>
<reference evidence="8" key="1">
    <citation type="submission" date="2021-09" db="EMBL/GenBank/DDBJ databases">
        <title>Fulvivirga sp. isolated from coastal sediment.</title>
        <authorList>
            <person name="Yu H."/>
        </authorList>
    </citation>
    <scope>NUCLEOTIDE SEQUENCE</scope>
    <source>
        <strain evidence="8">1062</strain>
    </source>
</reference>
<dbReference type="RefSeq" id="WP_225698940.1">
    <property type="nucleotide sequence ID" value="NZ_JAIXNE010000005.1"/>
</dbReference>
<dbReference type="GO" id="GO:0005886">
    <property type="term" value="C:plasma membrane"/>
    <property type="evidence" value="ECO:0007669"/>
    <property type="project" value="UniProtKB-SubCell"/>
</dbReference>
<dbReference type="InterPro" id="IPR003370">
    <property type="entry name" value="Chromate_transpt"/>
</dbReference>
<dbReference type="PANTHER" id="PTHR33567:SF3">
    <property type="entry name" value="CHROMATE ION TRANSPORTER (EUROFUNG)"/>
    <property type="match status" value="1"/>
</dbReference>
<feature type="transmembrane region" description="Helical" evidence="7">
    <location>
        <begin position="143"/>
        <end position="173"/>
    </location>
</feature>
<dbReference type="Proteomes" id="UP001139409">
    <property type="component" value="Unassembled WGS sequence"/>
</dbReference>
<feature type="transmembrane region" description="Helical" evidence="7">
    <location>
        <begin position="293"/>
        <end position="318"/>
    </location>
</feature>
<dbReference type="GO" id="GO:0015109">
    <property type="term" value="F:chromate transmembrane transporter activity"/>
    <property type="evidence" value="ECO:0007669"/>
    <property type="project" value="InterPro"/>
</dbReference>
<feature type="transmembrane region" description="Helical" evidence="7">
    <location>
        <begin position="338"/>
        <end position="360"/>
    </location>
</feature>
<evidence type="ECO:0000256" key="7">
    <source>
        <dbReference type="SAM" id="Phobius"/>
    </source>
</evidence>
<feature type="transmembrane region" description="Helical" evidence="7">
    <location>
        <begin position="263"/>
        <end position="281"/>
    </location>
</feature>
<keyword evidence="5 7" id="KW-1133">Transmembrane helix</keyword>
<feature type="transmembrane region" description="Helical" evidence="7">
    <location>
        <begin position="367"/>
        <end position="390"/>
    </location>
</feature>
<evidence type="ECO:0000313" key="9">
    <source>
        <dbReference type="Proteomes" id="UP001139409"/>
    </source>
</evidence>
<accession>A0A9X1HX67</accession>
<dbReference type="PANTHER" id="PTHR33567">
    <property type="entry name" value="CHROMATE ION TRANSPORTER (EUROFUNG)"/>
    <property type="match status" value="1"/>
</dbReference>
<evidence type="ECO:0000313" key="8">
    <source>
        <dbReference type="EMBL" id="MCA6078082.1"/>
    </source>
</evidence>
<evidence type="ECO:0000256" key="6">
    <source>
        <dbReference type="ARBA" id="ARBA00023136"/>
    </source>
</evidence>
<evidence type="ECO:0000256" key="2">
    <source>
        <dbReference type="ARBA" id="ARBA00005262"/>
    </source>
</evidence>
<proteinExistence type="inferred from homology"/>
<feature type="transmembrane region" description="Helical" evidence="7">
    <location>
        <begin position="79"/>
        <end position="102"/>
    </location>
</feature>
<protein>
    <submittedName>
        <fullName evidence="8">Chromate efflux transporter</fullName>
    </submittedName>
</protein>
<dbReference type="AlphaFoldDB" id="A0A9X1HX67"/>
<evidence type="ECO:0000256" key="4">
    <source>
        <dbReference type="ARBA" id="ARBA00022692"/>
    </source>
</evidence>
<dbReference type="NCBIfam" id="TIGR00937">
    <property type="entry name" value="2A51"/>
    <property type="match status" value="1"/>
</dbReference>
<sequence>MFKRVRYYIFLRDVLLLSVSAFGGPQAHMALMFDMMVRKRAYLSEEDLIELNALCQVLPGPTSTQTITAIGFRIGGPNLAYLTVLVWMLPAVIIMTAAAIIITNLQDQQVSLEFTRFLQPIAVGFVAFAAFKITRKVVRSKTAWALMIVSAILSFQLNSPYAFPILILAGGAVTAFKYKRQPVEEKQKFTIEWANFILWAGVFILAASLGGITRSLPVRLFENFYRSGSLIFGGGQVLIPFLYAEFVELKNLVSSQEFLTGYAIGQSVPGPVFSFCAYIGALSMRESGISGQILGSAVASLGIFLPGVFLIFFVIRFWDSLKKYRWVRASLEGVNATSSGMVVAAAFLLFIPLGFSIINFALAIGTFLILMFTRIPAPILILAGLIAGIWL</sequence>
<evidence type="ECO:0000256" key="1">
    <source>
        <dbReference type="ARBA" id="ARBA00004651"/>
    </source>
</evidence>
<evidence type="ECO:0000256" key="5">
    <source>
        <dbReference type="ARBA" id="ARBA00022989"/>
    </source>
</evidence>